<organism evidence="2 3">
    <name type="scientific">Nocardioides conyzicola</name>
    <dbReference type="NCBI Taxonomy" id="1651781"/>
    <lineage>
        <taxon>Bacteria</taxon>
        <taxon>Bacillati</taxon>
        <taxon>Actinomycetota</taxon>
        <taxon>Actinomycetes</taxon>
        <taxon>Propionibacteriales</taxon>
        <taxon>Nocardioidaceae</taxon>
        <taxon>Nocardioides</taxon>
    </lineage>
</organism>
<keyword evidence="1" id="KW-1133">Transmembrane helix</keyword>
<evidence type="ECO:0000313" key="2">
    <source>
        <dbReference type="EMBL" id="GAA4690095.1"/>
    </source>
</evidence>
<keyword evidence="3" id="KW-1185">Reference proteome</keyword>
<keyword evidence="1" id="KW-0812">Transmembrane</keyword>
<dbReference type="RefSeq" id="WP_345518058.1">
    <property type="nucleotide sequence ID" value="NZ_BAABKM010000001.1"/>
</dbReference>
<dbReference type="Proteomes" id="UP001499974">
    <property type="component" value="Unassembled WGS sequence"/>
</dbReference>
<reference evidence="3" key="1">
    <citation type="journal article" date="2019" name="Int. J. Syst. Evol. Microbiol.">
        <title>The Global Catalogue of Microorganisms (GCM) 10K type strain sequencing project: providing services to taxonomists for standard genome sequencing and annotation.</title>
        <authorList>
            <consortium name="The Broad Institute Genomics Platform"/>
            <consortium name="The Broad Institute Genome Sequencing Center for Infectious Disease"/>
            <person name="Wu L."/>
            <person name="Ma J."/>
        </authorList>
    </citation>
    <scope>NUCLEOTIDE SEQUENCE [LARGE SCALE GENOMIC DNA]</scope>
    <source>
        <strain evidence="3">JCM 18531</strain>
    </source>
</reference>
<protein>
    <recommendedName>
        <fullName evidence="4">SHOCT domain-containing protein</fullName>
    </recommendedName>
</protein>
<comment type="caution">
    <text evidence="2">The sequence shown here is derived from an EMBL/GenBank/DDBJ whole genome shotgun (WGS) entry which is preliminary data.</text>
</comment>
<sequence>MSRLLLLIIPFDDDFLEPGMDSMDDPGIPGWFVALFVLVLVAGVGASIWRVSAAQRMARDAGMSESDATAVALLSDDGLEATYLAANLRQPPVPPAAEPAAAPASTAARLVELRQLVDQELITMEEYEKRRREIIDSV</sequence>
<evidence type="ECO:0000256" key="1">
    <source>
        <dbReference type="SAM" id="Phobius"/>
    </source>
</evidence>
<gene>
    <name evidence="2" type="ORF">GCM10023349_00570</name>
</gene>
<accession>A0ABP8WJG2</accession>
<evidence type="ECO:0008006" key="4">
    <source>
        <dbReference type="Google" id="ProtNLM"/>
    </source>
</evidence>
<evidence type="ECO:0000313" key="3">
    <source>
        <dbReference type="Proteomes" id="UP001499974"/>
    </source>
</evidence>
<name>A0ABP8WJG2_9ACTN</name>
<feature type="transmembrane region" description="Helical" evidence="1">
    <location>
        <begin position="28"/>
        <end position="49"/>
    </location>
</feature>
<keyword evidence="1" id="KW-0472">Membrane</keyword>
<dbReference type="EMBL" id="BAABKM010000001">
    <property type="protein sequence ID" value="GAA4690095.1"/>
    <property type="molecule type" value="Genomic_DNA"/>
</dbReference>
<proteinExistence type="predicted"/>